<evidence type="ECO:0000313" key="3">
    <source>
        <dbReference type="Proteomes" id="UP000467841"/>
    </source>
</evidence>
<protein>
    <submittedName>
        <fullName evidence="2">Uncharacterized protein</fullName>
    </submittedName>
</protein>
<gene>
    <name evidence="2" type="ORF">MERR_LOCUS27763</name>
</gene>
<dbReference type="EMBL" id="CACVBM020001229">
    <property type="protein sequence ID" value="CAA7040528.1"/>
    <property type="molecule type" value="Genomic_DNA"/>
</dbReference>
<accession>A0A6D2JHM2</accession>
<sequence length="102" mass="11214">MMPPPLTTTVVVSAVLHLLSDQYEAGFRNRSPSPHSDSLKYPPSSTELFFLCSIHAVSEPPSEKNSCNRSTHISHLSPPADNASLGYYFDSLNKLDHWSPAS</sequence>
<evidence type="ECO:0000313" key="2">
    <source>
        <dbReference type="EMBL" id="CAA7040528.1"/>
    </source>
</evidence>
<feature type="region of interest" description="Disordered" evidence="1">
    <location>
        <begin position="60"/>
        <end position="81"/>
    </location>
</feature>
<keyword evidence="3" id="KW-1185">Reference proteome</keyword>
<dbReference type="Proteomes" id="UP000467841">
    <property type="component" value="Unassembled WGS sequence"/>
</dbReference>
<organism evidence="2 3">
    <name type="scientific">Microthlaspi erraticum</name>
    <dbReference type="NCBI Taxonomy" id="1685480"/>
    <lineage>
        <taxon>Eukaryota</taxon>
        <taxon>Viridiplantae</taxon>
        <taxon>Streptophyta</taxon>
        <taxon>Embryophyta</taxon>
        <taxon>Tracheophyta</taxon>
        <taxon>Spermatophyta</taxon>
        <taxon>Magnoliopsida</taxon>
        <taxon>eudicotyledons</taxon>
        <taxon>Gunneridae</taxon>
        <taxon>Pentapetalae</taxon>
        <taxon>rosids</taxon>
        <taxon>malvids</taxon>
        <taxon>Brassicales</taxon>
        <taxon>Brassicaceae</taxon>
        <taxon>Coluteocarpeae</taxon>
        <taxon>Microthlaspi</taxon>
    </lineage>
</organism>
<comment type="caution">
    <text evidence="2">The sequence shown here is derived from an EMBL/GenBank/DDBJ whole genome shotgun (WGS) entry which is preliminary data.</text>
</comment>
<proteinExistence type="predicted"/>
<name>A0A6D2JHM2_9BRAS</name>
<feature type="compositionally biased region" description="Polar residues" evidence="1">
    <location>
        <begin position="63"/>
        <end position="74"/>
    </location>
</feature>
<reference evidence="2" key="1">
    <citation type="submission" date="2020-01" db="EMBL/GenBank/DDBJ databases">
        <authorList>
            <person name="Mishra B."/>
        </authorList>
    </citation>
    <scope>NUCLEOTIDE SEQUENCE [LARGE SCALE GENOMIC DNA]</scope>
</reference>
<evidence type="ECO:0000256" key="1">
    <source>
        <dbReference type="SAM" id="MobiDB-lite"/>
    </source>
</evidence>
<dbReference type="AlphaFoldDB" id="A0A6D2JHM2"/>